<organism evidence="1 2">
    <name type="scientific">Cordylochernes scorpioides</name>
    <dbReference type="NCBI Taxonomy" id="51811"/>
    <lineage>
        <taxon>Eukaryota</taxon>
        <taxon>Metazoa</taxon>
        <taxon>Ecdysozoa</taxon>
        <taxon>Arthropoda</taxon>
        <taxon>Chelicerata</taxon>
        <taxon>Arachnida</taxon>
        <taxon>Pseudoscorpiones</taxon>
        <taxon>Cheliferoidea</taxon>
        <taxon>Chernetidae</taxon>
        <taxon>Cordylochernes</taxon>
    </lineage>
</organism>
<evidence type="ECO:0000313" key="2">
    <source>
        <dbReference type="Proteomes" id="UP001235939"/>
    </source>
</evidence>
<name>A0ABY6K2Y3_9ARAC</name>
<dbReference type="PANTHER" id="PTHR46060:SF1">
    <property type="entry name" value="MARINER MOS1 TRANSPOSASE-LIKE PROTEIN"/>
    <property type="match status" value="1"/>
</dbReference>
<dbReference type="EMBL" id="CP092864">
    <property type="protein sequence ID" value="UYV63154.1"/>
    <property type="molecule type" value="Genomic_DNA"/>
</dbReference>
<dbReference type="InterPro" id="IPR052709">
    <property type="entry name" value="Transposase-MT_Hybrid"/>
</dbReference>
<gene>
    <name evidence="1" type="ORF">LAZ67_2003304</name>
</gene>
<dbReference type="PANTHER" id="PTHR46060">
    <property type="entry name" value="MARINER MOS1 TRANSPOSASE-LIKE PROTEIN"/>
    <property type="match status" value="1"/>
</dbReference>
<sequence>MLITFFDSRGIIHKEFVPAGRTITGDRIRPEYRDEDSWCLLHDNAPSHSSLIVCRFLAKNNVCVSNNPPYSPALAPCDFYLFPKIKLKREYLDYNVGQDIFNLNRNCFVVNSQMKMNLSMARSTSMKPGEVRNARLHL</sequence>
<dbReference type="Proteomes" id="UP001235939">
    <property type="component" value="Chromosome 02"/>
</dbReference>
<dbReference type="InterPro" id="IPR036397">
    <property type="entry name" value="RNaseH_sf"/>
</dbReference>
<protein>
    <recommendedName>
        <fullName evidence="3">Mariner Mos1 transposase</fullName>
    </recommendedName>
</protein>
<evidence type="ECO:0000313" key="1">
    <source>
        <dbReference type="EMBL" id="UYV63154.1"/>
    </source>
</evidence>
<dbReference type="Gene3D" id="3.30.420.10">
    <property type="entry name" value="Ribonuclease H-like superfamily/Ribonuclease H"/>
    <property type="match status" value="1"/>
</dbReference>
<proteinExistence type="predicted"/>
<accession>A0ABY6K2Y3</accession>
<keyword evidence="2" id="KW-1185">Reference proteome</keyword>
<evidence type="ECO:0008006" key="3">
    <source>
        <dbReference type="Google" id="ProtNLM"/>
    </source>
</evidence>
<reference evidence="1 2" key="1">
    <citation type="submission" date="2022-01" db="EMBL/GenBank/DDBJ databases">
        <title>A chromosomal length assembly of Cordylochernes scorpioides.</title>
        <authorList>
            <person name="Zeh D."/>
            <person name="Zeh J."/>
        </authorList>
    </citation>
    <scope>NUCLEOTIDE SEQUENCE [LARGE SCALE GENOMIC DNA]</scope>
    <source>
        <strain evidence="1">IN4F17</strain>
        <tissue evidence="1">Whole Body</tissue>
    </source>
</reference>